<dbReference type="SUPFAM" id="SSF46785">
    <property type="entry name" value="Winged helix' DNA-binding domain"/>
    <property type="match status" value="1"/>
</dbReference>
<dbReference type="Gene3D" id="3.40.190.10">
    <property type="entry name" value="Periplasmic binding protein-like II"/>
    <property type="match status" value="2"/>
</dbReference>
<name>A0A1I6L8I6_9BACT</name>
<keyword evidence="3 7" id="KW-0238">DNA-binding</keyword>
<dbReference type="OrthoDB" id="9785745at2"/>
<reference evidence="7 8" key="1">
    <citation type="submission" date="2016-10" db="EMBL/GenBank/DDBJ databases">
        <authorList>
            <person name="de Groot N.N."/>
        </authorList>
    </citation>
    <scope>NUCLEOTIDE SEQUENCE [LARGE SCALE GENOMIC DNA]</scope>
    <source>
        <strain evidence="7 8">DSM 21001</strain>
    </source>
</reference>
<dbReference type="STRING" id="474950.SAMN05421771_0418"/>
<dbReference type="InterPro" id="IPR036388">
    <property type="entry name" value="WH-like_DNA-bd_sf"/>
</dbReference>
<accession>A0A1I6L8I6</accession>
<keyword evidence="4" id="KW-0804">Transcription</keyword>
<dbReference type="RefSeq" id="WP_089836160.1">
    <property type="nucleotide sequence ID" value="NZ_FOZL01000001.1"/>
</dbReference>
<dbReference type="SUPFAM" id="SSF53850">
    <property type="entry name" value="Periplasmic binding protein-like II"/>
    <property type="match status" value="1"/>
</dbReference>
<dbReference type="Gene3D" id="1.10.10.10">
    <property type="entry name" value="Winged helix-like DNA-binding domain superfamily/Winged helix DNA-binding domain"/>
    <property type="match status" value="1"/>
</dbReference>
<keyword evidence="5" id="KW-0175">Coiled coil</keyword>
<dbReference type="GO" id="GO:0032993">
    <property type="term" value="C:protein-DNA complex"/>
    <property type="evidence" value="ECO:0007669"/>
    <property type="project" value="TreeGrafter"/>
</dbReference>
<evidence type="ECO:0000313" key="7">
    <source>
        <dbReference type="EMBL" id="SFR99801.1"/>
    </source>
</evidence>
<dbReference type="InterPro" id="IPR005119">
    <property type="entry name" value="LysR_subst-bd"/>
</dbReference>
<dbReference type="AlphaFoldDB" id="A0A1I6L8I6"/>
<dbReference type="CDD" id="cd08414">
    <property type="entry name" value="PBP2_LTTR_aromatics_like"/>
    <property type="match status" value="1"/>
</dbReference>
<feature type="coiled-coil region" evidence="5">
    <location>
        <begin position="70"/>
        <end position="129"/>
    </location>
</feature>
<evidence type="ECO:0000256" key="1">
    <source>
        <dbReference type="ARBA" id="ARBA00009437"/>
    </source>
</evidence>
<keyword evidence="8" id="KW-1185">Reference proteome</keyword>
<dbReference type="PROSITE" id="PS50931">
    <property type="entry name" value="HTH_LYSR"/>
    <property type="match status" value="1"/>
</dbReference>
<dbReference type="EMBL" id="FOZL01000001">
    <property type="protein sequence ID" value="SFR99801.1"/>
    <property type="molecule type" value="Genomic_DNA"/>
</dbReference>
<proteinExistence type="inferred from homology"/>
<dbReference type="PANTHER" id="PTHR30346:SF0">
    <property type="entry name" value="HCA OPERON TRANSCRIPTIONAL ACTIVATOR HCAR"/>
    <property type="match status" value="1"/>
</dbReference>
<protein>
    <submittedName>
        <fullName evidence="7">DNA-binding transcriptional regulator, LysR family</fullName>
    </submittedName>
</protein>
<organism evidence="7 8">
    <name type="scientific">Granulicella pectinivorans</name>
    <dbReference type="NCBI Taxonomy" id="474950"/>
    <lineage>
        <taxon>Bacteria</taxon>
        <taxon>Pseudomonadati</taxon>
        <taxon>Acidobacteriota</taxon>
        <taxon>Terriglobia</taxon>
        <taxon>Terriglobales</taxon>
        <taxon>Acidobacteriaceae</taxon>
        <taxon>Granulicella</taxon>
    </lineage>
</organism>
<dbReference type="Pfam" id="PF00126">
    <property type="entry name" value="HTH_1"/>
    <property type="match status" value="1"/>
</dbReference>
<dbReference type="PANTHER" id="PTHR30346">
    <property type="entry name" value="TRANSCRIPTIONAL DUAL REGULATOR HCAR-RELATED"/>
    <property type="match status" value="1"/>
</dbReference>
<dbReference type="Proteomes" id="UP000199024">
    <property type="component" value="Unassembled WGS sequence"/>
</dbReference>
<keyword evidence="2" id="KW-0805">Transcription regulation</keyword>
<sequence length="309" mass="34690">MDFRIRQLQCFLTLADLLHYGRTARALYMSQPTITFQIKSLEESFNVKLFERSRQEVSLTPAGLAFRHYAQTIVDTVTSAQRRLADLERRHHLRLSCTELGQEALPRILRELALNHSDFDLQLSELNREQQHAALQEERIDAIFMVSDPCIPGVRFDLLRDEPIVLLVPRQSPLASLDTVSVHELRHHNLLASRLEDCAVGQPFLHRILAPHGIVPRIVEAPHSHAAKFAYLAAGAGLLLGTPSMAQTRPDVVALPIEEHLPIVRLGLVSLKTNQSPALTLFRAVVQGCFRDKKPPTPIPHPMPLEATA</sequence>
<evidence type="ECO:0000256" key="5">
    <source>
        <dbReference type="SAM" id="Coils"/>
    </source>
</evidence>
<evidence type="ECO:0000313" key="8">
    <source>
        <dbReference type="Proteomes" id="UP000199024"/>
    </source>
</evidence>
<comment type="similarity">
    <text evidence="1">Belongs to the LysR transcriptional regulatory family.</text>
</comment>
<dbReference type="InterPro" id="IPR036390">
    <property type="entry name" value="WH_DNA-bd_sf"/>
</dbReference>
<dbReference type="FunFam" id="1.10.10.10:FF:000001">
    <property type="entry name" value="LysR family transcriptional regulator"/>
    <property type="match status" value="1"/>
</dbReference>
<dbReference type="Pfam" id="PF03466">
    <property type="entry name" value="LysR_substrate"/>
    <property type="match status" value="1"/>
</dbReference>
<evidence type="ECO:0000259" key="6">
    <source>
        <dbReference type="PROSITE" id="PS50931"/>
    </source>
</evidence>
<dbReference type="GO" id="GO:0003677">
    <property type="term" value="F:DNA binding"/>
    <property type="evidence" value="ECO:0007669"/>
    <property type="project" value="UniProtKB-KW"/>
</dbReference>
<evidence type="ECO:0000256" key="3">
    <source>
        <dbReference type="ARBA" id="ARBA00023125"/>
    </source>
</evidence>
<dbReference type="GO" id="GO:0003700">
    <property type="term" value="F:DNA-binding transcription factor activity"/>
    <property type="evidence" value="ECO:0007669"/>
    <property type="project" value="InterPro"/>
</dbReference>
<dbReference type="InterPro" id="IPR000847">
    <property type="entry name" value="LysR_HTH_N"/>
</dbReference>
<feature type="domain" description="HTH lysR-type" evidence="6">
    <location>
        <begin position="1"/>
        <end position="60"/>
    </location>
</feature>
<dbReference type="PRINTS" id="PR00039">
    <property type="entry name" value="HTHLYSR"/>
</dbReference>
<evidence type="ECO:0000256" key="4">
    <source>
        <dbReference type="ARBA" id="ARBA00023163"/>
    </source>
</evidence>
<gene>
    <name evidence="7" type="ORF">SAMN05421771_0418</name>
</gene>
<evidence type="ECO:0000256" key="2">
    <source>
        <dbReference type="ARBA" id="ARBA00023015"/>
    </source>
</evidence>